<accession>A0A1F4UYW7</accession>
<comment type="caution">
    <text evidence="2">The sequence shown here is derived from an EMBL/GenBank/DDBJ whole genome shotgun (WGS) entry which is preliminary data.</text>
</comment>
<dbReference type="Pfam" id="PF07963">
    <property type="entry name" value="N_methyl"/>
    <property type="match status" value="1"/>
</dbReference>
<reference evidence="2 3" key="1">
    <citation type="journal article" date="2016" name="Nat. Commun.">
        <title>Thousands of microbial genomes shed light on interconnected biogeochemical processes in an aquifer system.</title>
        <authorList>
            <person name="Anantharaman K."/>
            <person name="Brown C.T."/>
            <person name="Hug L.A."/>
            <person name="Sharon I."/>
            <person name="Castelle C.J."/>
            <person name="Probst A.J."/>
            <person name="Thomas B.C."/>
            <person name="Singh A."/>
            <person name="Wilkins M.J."/>
            <person name="Karaoz U."/>
            <person name="Brodie E.L."/>
            <person name="Williams K.H."/>
            <person name="Hubbard S.S."/>
            <person name="Banfield J.F."/>
        </authorList>
    </citation>
    <scope>NUCLEOTIDE SEQUENCE [LARGE SCALE GENOMIC DNA]</scope>
</reference>
<dbReference type="AlphaFoldDB" id="A0A1F4UYW7"/>
<organism evidence="2 3">
    <name type="scientific">candidate division WWE3 bacterium RBG_16_37_10</name>
    <dbReference type="NCBI Taxonomy" id="1802610"/>
    <lineage>
        <taxon>Bacteria</taxon>
        <taxon>Katanobacteria</taxon>
    </lineage>
</organism>
<evidence type="ECO:0000313" key="2">
    <source>
        <dbReference type="EMBL" id="OGC50165.1"/>
    </source>
</evidence>
<dbReference type="InterPro" id="IPR045584">
    <property type="entry name" value="Pilin-like"/>
</dbReference>
<name>A0A1F4UYW7_UNCKA</name>
<evidence type="ECO:0000313" key="3">
    <source>
        <dbReference type="Proteomes" id="UP000177371"/>
    </source>
</evidence>
<dbReference type="SUPFAM" id="SSF54523">
    <property type="entry name" value="Pili subunits"/>
    <property type="match status" value="1"/>
</dbReference>
<evidence type="ECO:0008006" key="4">
    <source>
        <dbReference type="Google" id="ProtNLM"/>
    </source>
</evidence>
<dbReference type="InterPro" id="IPR012902">
    <property type="entry name" value="N_methyl_site"/>
</dbReference>
<gene>
    <name evidence="2" type="ORF">A2W32_01325</name>
</gene>
<keyword evidence="1" id="KW-0812">Transmembrane</keyword>
<dbReference type="Proteomes" id="UP000177371">
    <property type="component" value="Unassembled WGS sequence"/>
</dbReference>
<feature type="transmembrane region" description="Helical" evidence="1">
    <location>
        <begin position="21"/>
        <end position="46"/>
    </location>
</feature>
<dbReference type="STRING" id="1802610.A2W32_01325"/>
<protein>
    <recommendedName>
        <fullName evidence="4">Prepilin-type N-terminal cleavage/methylation domain-containing protein</fullName>
    </recommendedName>
</protein>
<keyword evidence="1" id="KW-0472">Membrane</keyword>
<dbReference type="EMBL" id="MEUT01000038">
    <property type="protein sequence ID" value="OGC50165.1"/>
    <property type="molecule type" value="Genomic_DNA"/>
</dbReference>
<evidence type="ECO:0000256" key="1">
    <source>
        <dbReference type="SAM" id="Phobius"/>
    </source>
</evidence>
<dbReference type="NCBIfam" id="TIGR02532">
    <property type="entry name" value="IV_pilin_GFxxxE"/>
    <property type="match status" value="1"/>
</dbReference>
<keyword evidence="1" id="KW-1133">Transmembrane helix</keyword>
<proteinExistence type="predicted"/>
<sequence>MKLYRYLRKNPYNNKSAGFTLIELLLVVSLLAISVGVTGDVIASLVRSYTKTQVQNEIEQNANFASFKLEKEIRNASYTILPYVNGSGASTLFFLNSDATKLICYRVTYSGAGVLQRGWASTSGGIPGACSNYTNVTNTSLVGGVNVTCNTLVPGNDCFKITKAAGGPDVVKIHLEFTQVGAFGVSQTGSVIFDNTLVVRGTY</sequence>